<dbReference type="OrthoDB" id="432292at2759"/>
<dbReference type="InterPro" id="IPR008814">
    <property type="entry name" value="Swp1"/>
</dbReference>
<dbReference type="EMBL" id="LFVZ01000013">
    <property type="protein sequence ID" value="KTW26372.1"/>
    <property type="molecule type" value="Genomic_DNA"/>
</dbReference>
<feature type="transmembrane region" description="Helical" evidence="7">
    <location>
        <begin position="185"/>
        <end position="202"/>
    </location>
</feature>
<comment type="subcellular location">
    <subcellularLocation>
        <location evidence="1">Endoplasmic reticulum membrane</location>
        <topology evidence="1">Multi-pass membrane protein</topology>
    </subcellularLocation>
</comment>
<feature type="domain" description="Ribophorin II C-terminal" evidence="9">
    <location>
        <begin position="176"/>
        <end position="278"/>
    </location>
</feature>
<evidence type="ECO:0000256" key="1">
    <source>
        <dbReference type="ARBA" id="ARBA00004477"/>
    </source>
</evidence>
<evidence type="ECO:0000256" key="8">
    <source>
        <dbReference type="SAM" id="SignalP"/>
    </source>
</evidence>
<name>A0A0W4ZD97_PNEC8</name>
<keyword evidence="6 7" id="KW-0472">Membrane</keyword>
<accession>A0A0W4ZD97</accession>
<sequence>MFNQFILFFILLWTPFISGKQAWTIDSIRVEISSSSPQNFVEKFVVSSESSHSWSLRSTDMLSLSFKVKRGSHLAQPHQSMLLIGHPEKQIENALIVPVDSNGNAHLKLNHNRIPLSLLFSETPLLLTLVIGSFGDVTPLLYKLGKLEITDINNDYEMPIPPKRYGPLPEISHTFSPERVESSKILSLLFSCAILFGFVKLFKLLKNTSFETSSFLSIIRDNSFSCFLFFILLLSIEFLFYLYWTSIRLLHTLAGILIISPFLFFYGRRTLSEIQKRRI</sequence>
<dbReference type="UniPathway" id="UPA00378"/>
<keyword evidence="3 8" id="KW-0732">Signal</keyword>
<evidence type="ECO:0000256" key="2">
    <source>
        <dbReference type="ARBA" id="ARBA00022692"/>
    </source>
</evidence>
<comment type="caution">
    <text evidence="10">The sequence shown here is derived from an EMBL/GenBank/DDBJ whole genome shotgun (WGS) entry which is preliminary data.</text>
</comment>
<keyword evidence="2 7" id="KW-0812">Transmembrane</keyword>
<dbReference type="RefSeq" id="XP_018224820.1">
    <property type="nucleotide sequence ID" value="XM_018371380.1"/>
</dbReference>
<keyword evidence="11" id="KW-1185">Reference proteome</keyword>
<evidence type="ECO:0000259" key="9">
    <source>
        <dbReference type="Pfam" id="PF25147"/>
    </source>
</evidence>
<evidence type="ECO:0000256" key="5">
    <source>
        <dbReference type="ARBA" id="ARBA00022989"/>
    </source>
</evidence>
<dbReference type="Proteomes" id="UP000054454">
    <property type="component" value="Unassembled WGS sequence"/>
</dbReference>
<dbReference type="PANTHER" id="PTHR12640">
    <property type="entry name" value="RIBOPHORIN II"/>
    <property type="match status" value="1"/>
</dbReference>
<feature type="transmembrane region" description="Helical" evidence="7">
    <location>
        <begin position="223"/>
        <end position="243"/>
    </location>
</feature>
<dbReference type="InterPro" id="IPR056790">
    <property type="entry name" value="Ribophorin_II_C"/>
</dbReference>
<protein>
    <recommendedName>
        <fullName evidence="9">Ribophorin II C-terminal domain-containing protein</fullName>
    </recommendedName>
</protein>
<dbReference type="AlphaFoldDB" id="A0A0W4ZD97"/>
<evidence type="ECO:0000256" key="4">
    <source>
        <dbReference type="ARBA" id="ARBA00022824"/>
    </source>
</evidence>
<evidence type="ECO:0000256" key="6">
    <source>
        <dbReference type="ARBA" id="ARBA00023136"/>
    </source>
</evidence>
<keyword evidence="5 7" id="KW-1133">Transmembrane helix</keyword>
<evidence type="ECO:0000256" key="3">
    <source>
        <dbReference type="ARBA" id="ARBA00022729"/>
    </source>
</evidence>
<feature type="chain" id="PRO_5044292109" description="Ribophorin II C-terminal domain-containing protein" evidence="8">
    <location>
        <begin position="20"/>
        <end position="279"/>
    </location>
</feature>
<proteinExistence type="predicted"/>
<feature type="transmembrane region" description="Helical" evidence="7">
    <location>
        <begin position="249"/>
        <end position="267"/>
    </location>
</feature>
<evidence type="ECO:0000313" key="10">
    <source>
        <dbReference type="EMBL" id="KTW26372.1"/>
    </source>
</evidence>
<reference evidence="11" key="1">
    <citation type="journal article" date="2016" name="Nat. Commun.">
        <title>Genome analysis of three Pneumocystis species reveals adaptation mechanisms to life exclusively in mammalian hosts.</title>
        <authorList>
            <person name="Ma L."/>
            <person name="Chen Z."/>
            <person name="Huang D.W."/>
            <person name="Kutty G."/>
            <person name="Ishihara M."/>
            <person name="Wang H."/>
            <person name="Abouelleil A."/>
            <person name="Bishop L."/>
            <person name="Davey E."/>
            <person name="Deng R."/>
            <person name="Deng X."/>
            <person name="Fan L."/>
            <person name="Fantoni G."/>
            <person name="Fitzgerald M."/>
            <person name="Gogineni E."/>
            <person name="Goldberg J.M."/>
            <person name="Handley G."/>
            <person name="Hu X."/>
            <person name="Huber C."/>
            <person name="Jiao X."/>
            <person name="Jones K."/>
            <person name="Levin J.Z."/>
            <person name="Liu Y."/>
            <person name="Macdonald P."/>
            <person name="Melnikov A."/>
            <person name="Raley C."/>
            <person name="Sassi M."/>
            <person name="Sherman B.T."/>
            <person name="Song X."/>
            <person name="Sykes S."/>
            <person name="Tran B."/>
            <person name="Walsh L."/>
            <person name="Xia Y."/>
            <person name="Yang J."/>
            <person name="Young S."/>
            <person name="Zeng Q."/>
            <person name="Zheng X."/>
            <person name="Stephens R."/>
            <person name="Nusbaum C."/>
            <person name="Birren B.W."/>
            <person name="Azadi P."/>
            <person name="Lempicki R.A."/>
            <person name="Cuomo C.A."/>
            <person name="Kovacs J.A."/>
        </authorList>
    </citation>
    <scope>NUCLEOTIDE SEQUENCE [LARGE SCALE GENOMIC DNA]</scope>
    <source>
        <strain evidence="11">B80</strain>
    </source>
</reference>
<feature type="signal peptide" evidence="8">
    <location>
        <begin position="1"/>
        <end position="19"/>
    </location>
</feature>
<evidence type="ECO:0000256" key="7">
    <source>
        <dbReference type="SAM" id="Phobius"/>
    </source>
</evidence>
<dbReference type="Pfam" id="PF25147">
    <property type="entry name" value="Ribophorin_II_C"/>
    <property type="match status" value="1"/>
</dbReference>
<gene>
    <name evidence="10" type="ORF">T552_02854</name>
</gene>
<organism evidence="10 11">
    <name type="scientific">Pneumocystis carinii (strain B80)</name>
    <name type="common">Rat pneumocystis pneumonia agent</name>
    <name type="synonym">Pneumocystis carinii f. sp. carinii</name>
    <dbReference type="NCBI Taxonomy" id="1408658"/>
    <lineage>
        <taxon>Eukaryota</taxon>
        <taxon>Fungi</taxon>
        <taxon>Dikarya</taxon>
        <taxon>Ascomycota</taxon>
        <taxon>Taphrinomycotina</taxon>
        <taxon>Pneumocystomycetes</taxon>
        <taxon>Pneumocystaceae</taxon>
        <taxon>Pneumocystis</taxon>
    </lineage>
</organism>
<keyword evidence="4" id="KW-0256">Endoplasmic reticulum</keyword>
<dbReference type="GO" id="GO:0006487">
    <property type="term" value="P:protein N-linked glycosylation"/>
    <property type="evidence" value="ECO:0007669"/>
    <property type="project" value="TreeGrafter"/>
</dbReference>
<dbReference type="PANTHER" id="PTHR12640:SF0">
    <property type="entry name" value="DOLICHYL-DIPHOSPHOOLIGOSACCHARIDE--PROTEIN GLYCOSYLTRANSFERASE SUBUNIT 2"/>
    <property type="match status" value="1"/>
</dbReference>
<dbReference type="GeneID" id="28937583"/>
<dbReference type="VEuPathDB" id="FungiDB:T552_02854"/>
<evidence type="ECO:0000313" key="11">
    <source>
        <dbReference type="Proteomes" id="UP000054454"/>
    </source>
</evidence>
<dbReference type="GO" id="GO:0008250">
    <property type="term" value="C:oligosaccharyltransferase complex"/>
    <property type="evidence" value="ECO:0007669"/>
    <property type="project" value="InterPro"/>
</dbReference>